<feature type="region of interest" description="Disordered" evidence="1">
    <location>
        <begin position="27"/>
        <end position="60"/>
    </location>
</feature>
<sequence length="60" mass="6716">MKRIWDVDELAEHWSLKFEETQLLKMRTTRAKSASTGSTTKSASCRGPVEEPSKMTSQGA</sequence>
<comment type="caution">
    <text evidence="2">The sequence shown here is derived from an EMBL/GenBank/DDBJ whole genome shotgun (WGS) entry which is preliminary data.</text>
</comment>
<protein>
    <submittedName>
        <fullName evidence="2">Uncharacterized protein</fullName>
    </submittedName>
</protein>
<organism evidence="2 3">
    <name type="scientific">Photorhabdus stackebrandtii</name>
    <dbReference type="NCBI Taxonomy" id="1123042"/>
    <lineage>
        <taxon>Bacteria</taxon>
        <taxon>Pseudomonadati</taxon>
        <taxon>Pseudomonadota</taxon>
        <taxon>Gammaproteobacteria</taxon>
        <taxon>Enterobacterales</taxon>
        <taxon>Morganellaceae</taxon>
        <taxon>Photorhabdus</taxon>
    </lineage>
</organism>
<feature type="compositionally biased region" description="Low complexity" evidence="1">
    <location>
        <begin position="31"/>
        <end position="44"/>
    </location>
</feature>
<dbReference type="AlphaFoldDB" id="A0A7X5TM32"/>
<keyword evidence="3" id="KW-1185">Reference proteome</keyword>
<reference evidence="2 3" key="1">
    <citation type="submission" date="2018-02" db="EMBL/GenBank/DDBJ databases">
        <authorList>
            <person name="Machado R.A."/>
        </authorList>
    </citation>
    <scope>NUCLEOTIDE SEQUENCE [LARGE SCALE GENOMIC DNA]</scope>
    <source>
        <strain evidence="2 3">DSM 23271</strain>
    </source>
</reference>
<evidence type="ECO:0000313" key="3">
    <source>
        <dbReference type="Proteomes" id="UP000547931"/>
    </source>
</evidence>
<proteinExistence type="predicted"/>
<dbReference type="Proteomes" id="UP000547931">
    <property type="component" value="Unassembled WGS sequence"/>
</dbReference>
<dbReference type="EMBL" id="PUJV01000055">
    <property type="protein sequence ID" value="NHB98686.1"/>
    <property type="molecule type" value="Genomic_DNA"/>
</dbReference>
<gene>
    <name evidence="2" type="ORF">C5470_21110</name>
</gene>
<accession>A0A7X5TM32</accession>
<name>A0A7X5TM32_9GAMM</name>
<evidence type="ECO:0000256" key="1">
    <source>
        <dbReference type="SAM" id="MobiDB-lite"/>
    </source>
</evidence>
<evidence type="ECO:0000313" key="2">
    <source>
        <dbReference type="EMBL" id="NHB98686.1"/>
    </source>
</evidence>